<dbReference type="Proteomes" id="UP000034325">
    <property type="component" value="Unassembled WGS sequence"/>
</dbReference>
<accession>A0A0G0M3C3</accession>
<dbReference type="EMBL" id="LBWA01000008">
    <property type="protein sequence ID" value="KKQ97812.1"/>
    <property type="molecule type" value="Genomic_DNA"/>
</dbReference>
<keyword evidence="2" id="KW-0472">Membrane</keyword>
<dbReference type="GO" id="GO:0004252">
    <property type="term" value="F:serine-type endopeptidase activity"/>
    <property type="evidence" value="ECO:0007669"/>
    <property type="project" value="UniProtKB-UniRule"/>
</dbReference>
<protein>
    <recommendedName>
        <fullName evidence="1">Signal peptidase I</fullName>
        <ecNumber evidence="1">3.4.21.89</ecNumber>
    </recommendedName>
</protein>
<feature type="transmembrane region" description="Helical" evidence="2">
    <location>
        <begin position="49"/>
        <end position="71"/>
    </location>
</feature>
<feature type="transmembrane region" description="Helical" evidence="2">
    <location>
        <begin position="191"/>
        <end position="210"/>
    </location>
</feature>
<evidence type="ECO:0000256" key="2">
    <source>
        <dbReference type="SAM" id="Phobius"/>
    </source>
</evidence>
<feature type="transmembrane region" description="Helical" evidence="2">
    <location>
        <begin position="167"/>
        <end position="185"/>
    </location>
</feature>
<dbReference type="AlphaFoldDB" id="A0A0G0M3C3"/>
<evidence type="ECO:0000313" key="3">
    <source>
        <dbReference type="EMBL" id="KKQ97812.1"/>
    </source>
</evidence>
<gene>
    <name evidence="3" type="ORF">UT23_C0008G0085</name>
</gene>
<dbReference type="InterPro" id="IPR001733">
    <property type="entry name" value="Peptidase_S26B"/>
</dbReference>
<dbReference type="NCBIfam" id="TIGR02228">
    <property type="entry name" value="sigpep_I_arch"/>
    <property type="match status" value="1"/>
</dbReference>
<sequence>MRYTTSSYLSDSFWLVDFFLSLWKKVKPKIYKYLSRAIDFEYDLYIERVYGNLFTGFLIIYLGLIACFALTKYTERLNGVRISTITTNSMSPVITPGSIVISAPHQKYSKNDLVTYKEVNVKTGFVTGKAITHRIIDEVNFEDGSFFVTKGDSNSQPDPGRGTKSDILGKVVLIIPFLGYFDAAIKSFPGFLIFIAIPAIYLIKHELVYLKEANRKRS</sequence>
<proteinExistence type="predicted"/>
<dbReference type="GO" id="GO:0016020">
    <property type="term" value="C:membrane"/>
    <property type="evidence" value="ECO:0007669"/>
    <property type="project" value="UniProtKB-UniRule"/>
</dbReference>
<dbReference type="EC" id="3.4.21.89" evidence="1"/>
<dbReference type="CDD" id="cd06462">
    <property type="entry name" value="Peptidase_S24_S26"/>
    <property type="match status" value="1"/>
</dbReference>
<name>A0A0G0M3C3_9BACT</name>
<dbReference type="GO" id="GO:0009003">
    <property type="term" value="F:signal peptidase activity"/>
    <property type="evidence" value="ECO:0007669"/>
    <property type="project" value="UniProtKB-EC"/>
</dbReference>
<evidence type="ECO:0000256" key="1">
    <source>
        <dbReference type="NCBIfam" id="TIGR02228"/>
    </source>
</evidence>
<evidence type="ECO:0000313" key="4">
    <source>
        <dbReference type="Proteomes" id="UP000034325"/>
    </source>
</evidence>
<keyword evidence="2" id="KW-1133">Transmembrane helix</keyword>
<dbReference type="GO" id="GO:0006465">
    <property type="term" value="P:signal peptide processing"/>
    <property type="evidence" value="ECO:0007669"/>
    <property type="project" value="UniProtKB-UniRule"/>
</dbReference>
<keyword evidence="2" id="KW-0812">Transmembrane</keyword>
<organism evidence="3 4">
    <name type="scientific">Candidatus Woesebacteria bacterium GW2011_GWA1_39_12</name>
    <dbReference type="NCBI Taxonomy" id="1618549"/>
    <lineage>
        <taxon>Bacteria</taxon>
        <taxon>Candidatus Woeseibacteriota</taxon>
    </lineage>
</organism>
<comment type="caution">
    <text evidence="3">The sequence shown here is derived from an EMBL/GenBank/DDBJ whole genome shotgun (WGS) entry which is preliminary data.</text>
</comment>
<reference evidence="3 4" key="1">
    <citation type="journal article" date="2015" name="Nature">
        <title>rRNA introns, odd ribosomes, and small enigmatic genomes across a large radiation of phyla.</title>
        <authorList>
            <person name="Brown C.T."/>
            <person name="Hug L.A."/>
            <person name="Thomas B.C."/>
            <person name="Sharon I."/>
            <person name="Castelle C.J."/>
            <person name="Singh A."/>
            <person name="Wilkins M.J."/>
            <person name="Williams K.H."/>
            <person name="Banfield J.F."/>
        </authorList>
    </citation>
    <scope>NUCLEOTIDE SEQUENCE [LARGE SCALE GENOMIC DNA]</scope>
</reference>